<organism evidence="2">
    <name type="scientific">Hexamita inflata</name>
    <dbReference type="NCBI Taxonomy" id="28002"/>
    <lineage>
        <taxon>Eukaryota</taxon>
        <taxon>Metamonada</taxon>
        <taxon>Diplomonadida</taxon>
        <taxon>Hexamitidae</taxon>
        <taxon>Hexamitinae</taxon>
        <taxon>Hexamita</taxon>
    </lineage>
</organism>
<protein>
    <submittedName>
        <fullName evidence="2">Transmembrane domain-containing protein</fullName>
    </submittedName>
    <submittedName>
        <fullName evidence="3">Transmembrane_domain-containing protein</fullName>
    </submittedName>
</protein>
<dbReference type="AlphaFoldDB" id="A0AA86NHE6"/>
<dbReference type="EMBL" id="CATOUU010000195">
    <property type="protein sequence ID" value="CAI9920002.1"/>
    <property type="molecule type" value="Genomic_DNA"/>
</dbReference>
<name>A0AA86NHE6_9EUKA</name>
<keyword evidence="1 2" id="KW-0812">Transmembrane</keyword>
<comment type="caution">
    <text evidence="2">The sequence shown here is derived from an EMBL/GenBank/DDBJ whole genome shotgun (WGS) entry which is preliminary data.</text>
</comment>
<feature type="transmembrane region" description="Helical" evidence="1">
    <location>
        <begin position="15"/>
        <end position="37"/>
    </location>
</feature>
<reference evidence="3 4" key="2">
    <citation type="submission" date="2024-07" db="EMBL/GenBank/DDBJ databases">
        <authorList>
            <person name="Akdeniz Z."/>
        </authorList>
    </citation>
    <scope>NUCLEOTIDE SEQUENCE [LARGE SCALE GENOMIC DNA]</scope>
</reference>
<feature type="transmembrane region" description="Helical" evidence="1">
    <location>
        <begin position="161"/>
        <end position="181"/>
    </location>
</feature>
<feature type="transmembrane region" description="Helical" evidence="1">
    <location>
        <begin position="49"/>
        <end position="71"/>
    </location>
</feature>
<keyword evidence="1" id="KW-0472">Membrane</keyword>
<feature type="transmembrane region" description="Helical" evidence="1">
    <location>
        <begin position="238"/>
        <end position="255"/>
    </location>
</feature>
<proteinExistence type="predicted"/>
<dbReference type="EMBL" id="CAXDID020000058">
    <property type="protein sequence ID" value="CAL6008652.1"/>
    <property type="molecule type" value="Genomic_DNA"/>
</dbReference>
<keyword evidence="4" id="KW-1185">Reference proteome</keyword>
<feature type="transmembrane region" description="Helical" evidence="1">
    <location>
        <begin position="128"/>
        <end position="149"/>
    </location>
</feature>
<feature type="transmembrane region" description="Helical" evidence="1">
    <location>
        <begin position="193"/>
        <end position="218"/>
    </location>
</feature>
<dbReference type="Proteomes" id="UP001642409">
    <property type="component" value="Unassembled WGS sequence"/>
</dbReference>
<evidence type="ECO:0000256" key="1">
    <source>
        <dbReference type="SAM" id="Phobius"/>
    </source>
</evidence>
<keyword evidence="1" id="KW-1133">Transmembrane helix</keyword>
<reference evidence="2" key="1">
    <citation type="submission" date="2023-06" db="EMBL/GenBank/DDBJ databases">
        <authorList>
            <person name="Kurt Z."/>
        </authorList>
    </citation>
    <scope>NUCLEOTIDE SEQUENCE</scope>
</reference>
<evidence type="ECO:0000313" key="3">
    <source>
        <dbReference type="EMBL" id="CAL6008652.1"/>
    </source>
</evidence>
<accession>A0AA86NHE6</accession>
<evidence type="ECO:0000313" key="2">
    <source>
        <dbReference type="EMBL" id="CAI9920002.1"/>
    </source>
</evidence>
<sequence>MSQQITNIAVLSYQVSGYVVIALTAALMVASLCGSIRNKFADWTPHTDLFVYLLGNMCTTVSFIIGWYYEYESINELPLYYLGEALSLTSLLILCNKQNFIANQLSKQYNPFYACRLGSSGKKFIKQWFIYVIPNAVFVVLAIVGLVLFESLKTYFNILNLLESIFCVYLTILIILSSLQYKKWCDQNDQTEIAHLIVILAWLCLIDCFLSHFVFILVVTIIKTDKETKVIILYLKDWVSLLMNVVIDVVVFKILKLINLMMKDLQNLYESDVDDIEIYIV</sequence>
<gene>
    <name evidence="3" type="ORF">HINF_LOCUS21218</name>
    <name evidence="2" type="ORF">HINF_LOCUS7647</name>
</gene>
<evidence type="ECO:0000313" key="4">
    <source>
        <dbReference type="Proteomes" id="UP001642409"/>
    </source>
</evidence>